<dbReference type="GO" id="GO:0005737">
    <property type="term" value="C:cytoplasm"/>
    <property type="evidence" value="ECO:0007669"/>
    <property type="project" value="UniProtKB-ARBA"/>
</dbReference>
<feature type="domain" description="Iron-binding zinc finger CDGSH type" evidence="5">
    <location>
        <begin position="11"/>
        <end position="55"/>
    </location>
</feature>
<dbReference type="InterPro" id="IPR042216">
    <property type="entry name" value="MitoNEET_CISD"/>
</dbReference>
<dbReference type="Pfam" id="PF09360">
    <property type="entry name" value="zf-CDGSH"/>
    <property type="match status" value="1"/>
</dbReference>
<evidence type="ECO:0000256" key="3">
    <source>
        <dbReference type="ARBA" id="ARBA00023004"/>
    </source>
</evidence>
<dbReference type="GO" id="GO:0046872">
    <property type="term" value="F:metal ion binding"/>
    <property type="evidence" value="ECO:0007669"/>
    <property type="project" value="UniProtKB-KW"/>
</dbReference>
<evidence type="ECO:0000259" key="5">
    <source>
        <dbReference type="Pfam" id="PF09360"/>
    </source>
</evidence>
<name>A0A917DHR3_9HYPH</name>
<keyword evidence="7" id="KW-1185">Reference proteome</keyword>
<evidence type="ECO:0000256" key="2">
    <source>
        <dbReference type="ARBA" id="ARBA00022723"/>
    </source>
</evidence>
<reference evidence="6" key="1">
    <citation type="journal article" date="2014" name="Int. J. Syst. Evol. Microbiol.">
        <title>Complete genome sequence of Corynebacterium casei LMG S-19264T (=DSM 44701T), isolated from a smear-ripened cheese.</title>
        <authorList>
            <consortium name="US DOE Joint Genome Institute (JGI-PGF)"/>
            <person name="Walter F."/>
            <person name="Albersmeier A."/>
            <person name="Kalinowski J."/>
            <person name="Ruckert C."/>
        </authorList>
    </citation>
    <scope>NUCLEOTIDE SEQUENCE</scope>
    <source>
        <strain evidence="6">CGMCC 1.15493</strain>
    </source>
</reference>
<accession>A0A917DHR3</accession>
<keyword evidence="4" id="KW-0411">Iron-sulfur</keyword>
<dbReference type="RefSeq" id="WP_188854791.1">
    <property type="nucleotide sequence ID" value="NZ_BMJJ01000014.1"/>
</dbReference>
<proteinExistence type="predicted"/>
<evidence type="ECO:0000313" key="7">
    <source>
        <dbReference type="Proteomes" id="UP000613160"/>
    </source>
</evidence>
<evidence type="ECO:0000256" key="4">
    <source>
        <dbReference type="ARBA" id="ARBA00023014"/>
    </source>
</evidence>
<dbReference type="Proteomes" id="UP000613160">
    <property type="component" value="Unassembled WGS sequence"/>
</dbReference>
<dbReference type="AlphaFoldDB" id="A0A917DHR3"/>
<protein>
    <recommendedName>
        <fullName evidence="5">Iron-binding zinc finger CDGSH type domain-containing protein</fullName>
    </recommendedName>
</protein>
<dbReference type="GO" id="GO:0051537">
    <property type="term" value="F:2 iron, 2 sulfur cluster binding"/>
    <property type="evidence" value="ECO:0007669"/>
    <property type="project" value="UniProtKB-KW"/>
</dbReference>
<evidence type="ECO:0000313" key="6">
    <source>
        <dbReference type="EMBL" id="GGD38098.1"/>
    </source>
</evidence>
<gene>
    <name evidence="6" type="ORF">GCM10011335_46010</name>
</gene>
<keyword evidence="1" id="KW-0001">2Fe-2S</keyword>
<sequence>MSDFTIKAKKNGPYIVKGNIRLVDTAGNVYTSKSLTALCRCGASTTKPFSDGTHSKIGFVAAEEAVPASQEQPDT</sequence>
<keyword evidence="2" id="KW-0479">Metal-binding</keyword>
<dbReference type="InterPro" id="IPR018967">
    <property type="entry name" value="FeS-contain_CDGSH-typ"/>
</dbReference>
<dbReference type="EMBL" id="BMJJ01000014">
    <property type="protein sequence ID" value="GGD38098.1"/>
    <property type="molecule type" value="Genomic_DNA"/>
</dbReference>
<organism evidence="6 7">
    <name type="scientific">Aureimonas glaciei</name>
    <dbReference type="NCBI Taxonomy" id="1776957"/>
    <lineage>
        <taxon>Bacteria</taxon>
        <taxon>Pseudomonadati</taxon>
        <taxon>Pseudomonadota</taxon>
        <taxon>Alphaproteobacteria</taxon>
        <taxon>Hyphomicrobiales</taxon>
        <taxon>Aurantimonadaceae</taxon>
        <taxon>Aureimonas</taxon>
    </lineage>
</organism>
<comment type="caution">
    <text evidence="6">The sequence shown here is derived from an EMBL/GenBank/DDBJ whole genome shotgun (WGS) entry which is preliminary data.</text>
</comment>
<reference evidence="6" key="2">
    <citation type="submission" date="2020-09" db="EMBL/GenBank/DDBJ databases">
        <authorList>
            <person name="Sun Q."/>
            <person name="Zhou Y."/>
        </authorList>
    </citation>
    <scope>NUCLEOTIDE SEQUENCE</scope>
    <source>
        <strain evidence="6">CGMCC 1.15493</strain>
    </source>
</reference>
<keyword evidence="3" id="KW-0408">Iron</keyword>
<dbReference type="Gene3D" id="3.40.5.90">
    <property type="entry name" value="CDGSH iron-sulfur domain, mitoNEET-type"/>
    <property type="match status" value="1"/>
</dbReference>
<evidence type="ECO:0000256" key="1">
    <source>
        <dbReference type="ARBA" id="ARBA00022714"/>
    </source>
</evidence>